<organism evidence="2 3">
    <name type="scientific">Gossypium barbadense</name>
    <name type="common">Sea Island cotton</name>
    <name type="synonym">Hibiscus barbadensis</name>
    <dbReference type="NCBI Taxonomy" id="3634"/>
    <lineage>
        <taxon>Eukaryota</taxon>
        <taxon>Viridiplantae</taxon>
        <taxon>Streptophyta</taxon>
        <taxon>Embryophyta</taxon>
        <taxon>Tracheophyta</taxon>
        <taxon>Spermatophyta</taxon>
        <taxon>Magnoliopsida</taxon>
        <taxon>eudicotyledons</taxon>
        <taxon>Gunneridae</taxon>
        <taxon>Pentapetalae</taxon>
        <taxon>rosids</taxon>
        <taxon>malvids</taxon>
        <taxon>Malvales</taxon>
        <taxon>Malvaceae</taxon>
        <taxon>Malvoideae</taxon>
        <taxon>Gossypium</taxon>
    </lineage>
</organism>
<reference evidence="2 3" key="1">
    <citation type="submission" date="2015-01" db="EMBL/GenBank/DDBJ databases">
        <title>Genome of allotetraploid Gossypium barbadense reveals genomic plasticity and fiber elongation in cotton evolution.</title>
        <authorList>
            <person name="Chen X."/>
            <person name="Liu X."/>
            <person name="Zhao B."/>
            <person name="Zheng H."/>
            <person name="Hu Y."/>
            <person name="Lu G."/>
            <person name="Yang C."/>
            <person name="Chen J."/>
            <person name="Shan C."/>
            <person name="Zhang L."/>
            <person name="Zhou Y."/>
            <person name="Wang L."/>
            <person name="Guo W."/>
            <person name="Bai Y."/>
            <person name="Ruan J."/>
            <person name="Shangguan X."/>
            <person name="Mao Y."/>
            <person name="Jiang J."/>
            <person name="Zhu Y."/>
            <person name="Lei J."/>
            <person name="Kang H."/>
            <person name="Chen S."/>
            <person name="He X."/>
            <person name="Wang R."/>
            <person name="Wang Y."/>
            <person name="Chen J."/>
            <person name="Wang L."/>
            <person name="Yu S."/>
            <person name="Wang B."/>
            <person name="Wei J."/>
            <person name="Song S."/>
            <person name="Lu X."/>
            <person name="Gao Z."/>
            <person name="Gu W."/>
            <person name="Deng X."/>
            <person name="Ma D."/>
            <person name="Wang S."/>
            <person name="Liang W."/>
            <person name="Fang L."/>
            <person name="Cai C."/>
            <person name="Zhu X."/>
            <person name="Zhou B."/>
            <person name="Zhang Y."/>
            <person name="Chen Z."/>
            <person name="Xu S."/>
            <person name="Zhu R."/>
            <person name="Wang S."/>
            <person name="Zhang T."/>
            <person name="Zhao G."/>
        </authorList>
    </citation>
    <scope>NUCLEOTIDE SEQUENCE [LARGE SCALE GENOMIC DNA]</scope>
    <source>
        <strain evidence="3">cv. Xinhai21</strain>
        <tissue evidence="2">Leaf</tissue>
    </source>
</reference>
<evidence type="ECO:0000256" key="1">
    <source>
        <dbReference type="SAM" id="MobiDB-lite"/>
    </source>
</evidence>
<dbReference type="AlphaFoldDB" id="A0A2P5XHC8"/>
<dbReference type="OrthoDB" id="1737650at2759"/>
<dbReference type="Proteomes" id="UP000239757">
    <property type="component" value="Unassembled WGS sequence"/>
</dbReference>
<proteinExistence type="predicted"/>
<dbReference type="EMBL" id="KZ664863">
    <property type="protein sequence ID" value="PPS02753.1"/>
    <property type="molecule type" value="Genomic_DNA"/>
</dbReference>
<name>A0A2P5XHC8_GOSBA</name>
<feature type="region of interest" description="Disordered" evidence="1">
    <location>
        <begin position="123"/>
        <end position="175"/>
    </location>
</feature>
<feature type="region of interest" description="Disordered" evidence="1">
    <location>
        <begin position="330"/>
        <end position="392"/>
    </location>
</feature>
<evidence type="ECO:0000313" key="3">
    <source>
        <dbReference type="Proteomes" id="UP000239757"/>
    </source>
</evidence>
<feature type="compositionally biased region" description="Polar residues" evidence="1">
    <location>
        <begin position="138"/>
        <end position="152"/>
    </location>
</feature>
<sequence length="392" mass="43772">MVQPILQEMSLKEVHEPFSSNSRGPIHKKRRLQIEELDEWRTHKPRTHDEPKLRQNKLNTFPNQLKAGDKVLLDAADPHIVTAKPNEEISLTVFNFFPFGTVEVSHPKFGTFKINTGVGEVNKDGHGSATLPRAPTCPRNTGMGQLYTMSSSRGKKTAVPASKKRKGASSSSGPTAKIRHPFLQFPIGPQEELFQILRARPLIAGRCIDWATVEQVRLVHQLSVPEFSTTLGLYTEEFKEKNGLHALNRHIHCSPSRCWGTPGEEKALASLPLTTSTTYGVDGAISEGGHLYWPLCDPTSATLWAPRHRSTRIILDPYWPDVSSRHLEHAKHEYDRKAPRNLPSSISSRPIYRGGGLEDIIDDVPPQHEDPASQPPRSHYPVHTTASYADIS</sequence>
<accession>A0A2P5XHC8</accession>
<protein>
    <submittedName>
        <fullName evidence="2">Uncharacterized protein</fullName>
    </submittedName>
</protein>
<evidence type="ECO:0000313" key="2">
    <source>
        <dbReference type="EMBL" id="PPS02753.1"/>
    </source>
</evidence>
<gene>
    <name evidence="2" type="ORF">GOBAR_AA17912</name>
</gene>